<dbReference type="RefSeq" id="WP_349204775.1">
    <property type="nucleotide sequence ID" value="NZ_JBBMFN010000022.1"/>
</dbReference>
<organism evidence="2 3">
    <name type="scientific">Niallia hominis</name>
    <dbReference type="NCBI Taxonomy" id="3133173"/>
    <lineage>
        <taxon>Bacteria</taxon>
        <taxon>Bacillati</taxon>
        <taxon>Bacillota</taxon>
        <taxon>Bacilli</taxon>
        <taxon>Bacillales</taxon>
        <taxon>Bacillaceae</taxon>
        <taxon>Niallia</taxon>
    </lineage>
</organism>
<proteinExistence type="predicted"/>
<keyword evidence="3" id="KW-1185">Reference proteome</keyword>
<dbReference type="EMBL" id="JBBMFN010000022">
    <property type="protein sequence ID" value="MEQ2466170.1"/>
    <property type="molecule type" value="Genomic_DNA"/>
</dbReference>
<comment type="caution">
    <text evidence="2">The sequence shown here is derived from an EMBL/GenBank/DDBJ whole genome shotgun (WGS) entry which is preliminary data.</text>
</comment>
<accession>A0ABV1EYH9</accession>
<dbReference type="Gene3D" id="2.160.20.110">
    <property type="match status" value="1"/>
</dbReference>
<protein>
    <submittedName>
        <fullName evidence="2">GLUG motif-containing protein</fullName>
    </submittedName>
</protein>
<feature type="domain" description="GLUG" evidence="1">
    <location>
        <begin position="162"/>
        <end position="187"/>
    </location>
</feature>
<evidence type="ECO:0000313" key="3">
    <source>
        <dbReference type="Proteomes" id="UP001465426"/>
    </source>
</evidence>
<dbReference type="InterPro" id="IPR011493">
    <property type="entry name" value="GLUG"/>
</dbReference>
<evidence type="ECO:0000259" key="1">
    <source>
        <dbReference type="Pfam" id="PF07581"/>
    </source>
</evidence>
<reference evidence="2 3" key="1">
    <citation type="submission" date="2024-03" db="EMBL/GenBank/DDBJ databases">
        <title>Human intestinal bacterial collection.</title>
        <authorList>
            <person name="Pauvert C."/>
            <person name="Hitch T.C.A."/>
            <person name="Clavel T."/>
        </authorList>
    </citation>
    <scope>NUCLEOTIDE SEQUENCE [LARGE SCALE GENOMIC DNA]</scope>
    <source>
        <strain evidence="2 3">CLA-SR-H024</strain>
    </source>
</reference>
<name>A0ABV1EYH9_9BACI</name>
<gene>
    <name evidence="2" type="ORF">WMO63_10900</name>
</gene>
<sequence>MLGAGTQSNPYIISTPQDLNDIRNNLTAYYELANDIDMSSFGNFIPIGKVSPYFRGYLDGKGYKIKNLTINETTGYVGLFGYIANDSSYIRNLGLEDCNISGGTVSNWCGAISGALNHGIIENCYASGAVTGKYMVGGLVGQFPYGTIKNSYANVNVTGFARVGGLIGYSTSVNSIVENCYANGITVHTETGTAYPAGGLIGDAVAITVTNSFWDIQSSGLTYSEGGTGKTTAEMKTQSTYVGWDFNSVWGFNNDYPYLQVFGLPVAPPKVVSISLTSHSLPITSTINTNKKVYKVTESILSRVNAYLNKEKRTERNVSTYSLSLHTSVLKSNRTVRNSTQNVNTYILPIFSSSQRHSKKIEELLSYIKPIQARTDVLYPLNTNVYNAYLNVLENRSMASYTLNTSQINTIENPSIVEVIE</sequence>
<dbReference type="Proteomes" id="UP001465426">
    <property type="component" value="Unassembled WGS sequence"/>
</dbReference>
<dbReference type="Pfam" id="PF07581">
    <property type="entry name" value="Glug"/>
    <property type="match status" value="1"/>
</dbReference>
<evidence type="ECO:0000313" key="2">
    <source>
        <dbReference type="EMBL" id="MEQ2466170.1"/>
    </source>
</evidence>